<keyword evidence="1" id="KW-1133">Transmembrane helix</keyword>
<evidence type="ECO:0000256" key="1">
    <source>
        <dbReference type="SAM" id="Phobius"/>
    </source>
</evidence>
<keyword evidence="3" id="KW-1185">Reference proteome</keyword>
<feature type="transmembrane region" description="Helical" evidence="1">
    <location>
        <begin position="46"/>
        <end position="66"/>
    </location>
</feature>
<organism evidence="2 3">
    <name type="scientific">Microbulbifer agarilyticus</name>
    <dbReference type="NCBI Taxonomy" id="260552"/>
    <lineage>
        <taxon>Bacteria</taxon>
        <taxon>Pseudomonadati</taxon>
        <taxon>Pseudomonadota</taxon>
        <taxon>Gammaproteobacteria</taxon>
        <taxon>Cellvibrionales</taxon>
        <taxon>Microbulbiferaceae</taxon>
        <taxon>Microbulbifer</taxon>
    </lineage>
</organism>
<feature type="transmembrane region" description="Helical" evidence="1">
    <location>
        <begin position="107"/>
        <end position="127"/>
    </location>
</feature>
<accession>A0A1Q2M7Y0</accession>
<keyword evidence="1" id="KW-0472">Membrane</keyword>
<gene>
    <name evidence="2" type="ORF">Mag101_15355</name>
</gene>
<dbReference type="STRING" id="260552.Mag101_15355"/>
<dbReference type="Proteomes" id="UP000188219">
    <property type="component" value="Chromosome"/>
</dbReference>
<keyword evidence="1" id="KW-0812">Transmembrane</keyword>
<proteinExistence type="predicted"/>
<dbReference type="EMBL" id="CP019650">
    <property type="protein sequence ID" value="AQQ68855.1"/>
    <property type="molecule type" value="Genomic_DNA"/>
</dbReference>
<reference evidence="2" key="1">
    <citation type="submission" date="2017-02" db="EMBL/GenBank/DDBJ databases">
        <title>Genome of Microbulbifer agarilyticus GP101.</title>
        <authorList>
            <person name="Jung J."/>
            <person name="Bae S.S."/>
            <person name="Baek K."/>
        </authorList>
    </citation>
    <scope>NUCLEOTIDE SEQUENCE [LARGE SCALE GENOMIC DNA]</scope>
    <source>
        <strain evidence="2">GP101</strain>
    </source>
</reference>
<feature type="transmembrane region" description="Helical" evidence="1">
    <location>
        <begin position="73"/>
        <end position="95"/>
    </location>
</feature>
<evidence type="ECO:0000313" key="2">
    <source>
        <dbReference type="EMBL" id="AQQ68855.1"/>
    </source>
</evidence>
<protein>
    <submittedName>
        <fullName evidence="2">Uncharacterized protein</fullName>
    </submittedName>
</protein>
<feature type="transmembrane region" description="Helical" evidence="1">
    <location>
        <begin position="7"/>
        <end position="26"/>
    </location>
</feature>
<dbReference type="AlphaFoldDB" id="A0A1Q2M7Y0"/>
<dbReference type="KEGG" id="maga:Mag101_15355"/>
<evidence type="ECO:0000313" key="3">
    <source>
        <dbReference type="Proteomes" id="UP000188219"/>
    </source>
</evidence>
<name>A0A1Q2M7Y0_9GAMM</name>
<sequence length="142" mass="15387">MTMKRIHLVSGVVFLAIFAITGQYMLRGLALPDQAMDAQRMMYRASHMYILFVAALNAVVGCYWSARADKLNYVLQVAGSWMLILSQPVLLYAFATEPQVLSSGREFTLLGCVLVLAGVLLSVAASVRIRRASVGTVSEGAG</sequence>